<evidence type="ECO:0000313" key="4">
    <source>
        <dbReference type="Proteomes" id="UP000807769"/>
    </source>
</evidence>
<feature type="compositionally biased region" description="Low complexity" evidence="1">
    <location>
        <begin position="35"/>
        <end position="47"/>
    </location>
</feature>
<gene>
    <name evidence="2" type="ORF">BJ212DRAFT_1490633</name>
    <name evidence="3" type="ORF">BJ212DRAFT_1589355</name>
</gene>
<protein>
    <submittedName>
        <fullName evidence="2">Uncharacterized protein</fullName>
    </submittedName>
</protein>
<keyword evidence="4" id="KW-1185">Reference proteome</keyword>
<comment type="caution">
    <text evidence="2">The sequence shown here is derived from an EMBL/GenBank/DDBJ whole genome shotgun (WGS) entry which is preliminary data.</text>
</comment>
<reference evidence="2" key="1">
    <citation type="journal article" date="2020" name="New Phytol.">
        <title>Comparative genomics reveals dynamic genome evolution in host specialist ectomycorrhizal fungi.</title>
        <authorList>
            <person name="Lofgren L.A."/>
            <person name="Nguyen N.H."/>
            <person name="Vilgalys R."/>
            <person name="Ruytinx J."/>
            <person name="Liao H.L."/>
            <person name="Branco S."/>
            <person name="Kuo A."/>
            <person name="LaButti K."/>
            <person name="Lipzen A."/>
            <person name="Andreopoulos W."/>
            <person name="Pangilinan J."/>
            <person name="Riley R."/>
            <person name="Hundley H."/>
            <person name="Na H."/>
            <person name="Barry K."/>
            <person name="Grigoriev I.V."/>
            <person name="Stajich J.E."/>
            <person name="Kennedy P.G."/>
        </authorList>
    </citation>
    <scope>NUCLEOTIDE SEQUENCE</scope>
    <source>
        <strain evidence="2">MN1</strain>
    </source>
</reference>
<dbReference type="Proteomes" id="UP000807769">
    <property type="component" value="Unassembled WGS sequence"/>
</dbReference>
<dbReference type="EMBL" id="JABBWG010000494">
    <property type="protein sequence ID" value="KAG1792538.1"/>
    <property type="molecule type" value="Genomic_DNA"/>
</dbReference>
<dbReference type="OrthoDB" id="2679089at2759"/>
<accession>A0A9P7AMX5</accession>
<dbReference type="EMBL" id="JABBWG010000029">
    <property type="protein sequence ID" value="KAG1811432.1"/>
    <property type="molecule type" value="Genomic_DNA"/>
</dbReference>
<dbReference type="AlphaFoldDB" id="A0A9P7AMX5"/>
<name>A0A9P7AMX5_9AGAM</name>
<evidence type="ECO:0000256" key="1">
    <source>
        <dbReference type="SAM" id="MobiDB-lite"/>
    </source>
</evidence>
<dbReference type="RefSeq" id="XP_041184937.1">
    <property type="nucleotide sequence ID" value="XM_041341465.1"/>
</dbReference>
<feature type="compositionally biased region" description="Acidic residues" evidence="1">
    <location>
        <begin position="21"/>
        <end position="30"/>
    </location>
</feature>
<sequence length="115" mass="12923">MLVRPWDRSLLELPDVADLSDVGDDVENEGDYWTPLSSPSDDSPSRSLLKQEVVDLESRALRLLVRLGQPFGAFLLARQRGGEYRRVASDRDIIAQVKDVASVVDLMDIRTIEIL</sequence>
<proteinExistence type="predicted"/>
<organism evidence="2 4">
    <name type="scientific">Suillus subaureus</name>
    <dbReference type="NCBI Taxonomy" id="48587"/>
    <lineage>
        <taxon>Eukaryota</taxon>
        <taxon>Fungi</taxon>
        <taxon>Dikarya</taxon>
        <taxon>Basidiomycota</taxon>
        <taxon>Agaricomycotina</taxon>
        <taxon>Agaricomycetes</taxon>
        <taxon>Agaricomycetidae</taxon>
        <taxon>Boletales</taxon>
        <taxon>Suillineae</taxon>
        <taxon>Suillaceae</taxon>
        <taxon>Suillus</taxon>
    </lineage>
</organism>
<evidence type="ECO:0000313" key="3">
    <source>
        <dbReference type="EMBL" id="KAG1811432.1"/>
    </source>
</evidence>
<evidence type="ECO:0000313" key="2">
    <source>
        <dbReference type="EMBL" id="KAG1792538.1"/>
    </source>
</evidence>
<feature type="region of interest" description="Disordered" evidence="1">
    <location>
        <begin position="20"/>
        <end position="47"/>
    </location>
</feature>
<dbReference type="GeneID" id="64635481"/>